<organism evidence="2 3">
    <name type="scientific">Flemingia macrophylla</name>
    <dbReference type="NCBI Taxonomy" id="520843"/>
    <lineage>
        <taxon>Eukaryota</taxon>
        <taxon>Viridiplantae</taxon>
        <taxon>Streptophyta</taxon>
        <taxon>Embryophyta</taxon>
        <taxon>Tracheophyta</taxon>
        <taxon>Spermatophyta</taxon>
        <taxon>Magnoliopsida</taxon>
        <taxon>eudicotyledons</taxon>
        <taxon>Gunneridae</taxon>
        <taxon>Pentapetalae</taxon>
        <taxon>rosids</taxon>
        <taxon>fabids</taxon>
        <taxon>Fabales</taxon>
        <taxon>Fabaceae</taxon>
        <taxon>Papilionoideae</taxon>
        <taxon>50 kb inversion clade</taxon>
        <taxon>NPAAA clade</taxon>
        <taxon>indigoferoid/millettioid clade</taxon>
        <taxon>Phaseoleae</taxon>
        <taxon>Flemingia</taxon>
    </lineage>
</organism>
<protein>
    <submittedName>
        <fullName evidence="2">Uncharacterized protein</fullName>
    </submittedName>
</protein>
<reference evidence="2 3" key="1">
    <citation type="submission" date="2024-08" db="EMBL/GenBank/DDBJ databases">
        <title>Insights into the chromosomal genome structure of Flemingia macrophylla.</title>
        <authorList>
            <person name="Ding Y."/>
            <person name="Zhao Y."/>
            <person name="Bi W."/>
            <person name="Wu M."/>
            <person name="Zhao G."/>
            <person name="Gong Y."/>
            <person name="Li W."/>
            <person name="Zhang P."/>
        </authorList>
    </citation>
    <scope>NUCLEOTIDE SEQUENCE [LARGE SCALE GENOMIC DNA]</scope>
    <source>
        <strain evidence="2">DYQJB</strain>
        <tissue evidence="2">Leaf</tissue>
    </source>
</reference>
<feature type="region of interest" description="Disordered" evidence="1">
    <location>
        <begin position="136"/>
        <end position="205"/>
    </location>
</feature>
<dbReference type="EMBL" id="JBGMDY010000007">
    <property type="protein sequence ID" value="KAL2326874.1"/>
    <property type="molecule type" value="Genomic_DNA"/>
</dbReference>
<accession>A0ABD1LTM0</accession>
<evidence type="ECO:0000313" key="2">
    <source>
        <dbReference type="EMBL" id="KAL2326874.1"/>
    </source>
</evidence>
<gene>
    <name evidence="2" type="ORF">Fmac_020301</name>
</gene>
<feature type="compositionally biased region" description="Polar residues" evidence="1">
    <location>
        <begin position="193"/>
        <end position="205"/>
    </location>
</feature>
<name>A0ABD1LTM0_9FABA</name>
<comment type="caution">
    <text evidence="2">The sequence shown here is derived from an EMBL/GenBank/DDBJ whole genome shotgun (WGS) entry which is preliminary data.</text>
</comment>
<keyword evidence="3" id="KW-1185">Reference proteome</keyword>
<proteinExistence type="predicted"/>
<dbReference type="Proteomes" id="UP001603857">
    <property type="component" value="Unassembled WGS sequence"/>
</dbReference>
<feature type="compositionally biased region" description="Basic residues" evidence="1">
    <location>
        <begin position="139"/>
        <end position="155"/>
    </location>
</feature>
<sequence length="205" mass="22546">MDAAAARRSEHSSFFLCRFTLRLLGPPFTCLASLASPSLASSSTSTSPSLASTSTSPSLASPSTSPHLALHPSPLRRPPPSPSTLYSCRLPPSPLHRLQRIIVSDTQVTYFSLAASPKPKFLLFPKLSLYTRILQSPHSHSHVHSPRRRRRRHRPSSPSPFRFSQILLPFTPKGNFNSNPHRSTSHKTLLHARSSSPSAQPLTHP</sequence>
<evidence type="ECO:0000256" key="1">
    <source>
        <dbReference type="SAM" id="MobiDB-lite"/>
    </source>
</evidence>
<evidence type="ECO:0000313" key="3">
    <source>
        <dbReference type="Proteomes" id="UP001603857"/>
    </source>
</evidence>
<feature type="compositionally biased region" description="Low complexity" evidence="1">
    <location>
        <begin position="45"/>
        <end position="73"/>
    </location>
</feature>
<dbReference type="AlphaFoldDB" id="A0ABD1LTM0"/>
<feature type="region of interest" description="Disordered" evidence="1">
    <location>
        <begin position="45"/>
        <end position="88"/>
    </location>
</feature>